<feature type="signal peptide" evidence="1">
    <location>
        <begin position="1"/>
        <end position="16"/>
    </location>
</feature>
<dbReference type="RefSeq" id="WP_141972460.1">
    <property type="nucleotide sequence ID" value="NZ_VFPO01000001.1"/>
</dbReference>
<keyword evidence="3" id="KW-1185">Reference proteome</keyword>
<proteinExistence type="predicted"/>
<reference evidence="2 3" key="1">
    <citation type="submission" date="2019-06" db="EMBL/GenBank/DDBJ databases">
        <title>Sequencing the genomes of 1000 actinobacteria strains.</title>
        <authorList>
            <person name="Klenk H.-P."/>
        </authorList>
    </citation>
    <scope>NUCLEOTIDE SEQUENCE [LARGE SCALE GENOMIC DNA]</scope>
    <source>
        <strain evidence="2 3">DSM 45043</strain>
    </source>
</reference>
<sequence length="142" mass="15790">MRRFAAVALTTGTLMAGMAVVGAPAEAAAKKWKPYNSYGNVSAWGTYTRKNGTTYVKGYLRDGKKNGWTACVRFLFTEGNKRYWSRHKIIGVTSSGAKYHYDGKATVAISAKSSYSSHLWVQECGRNKKTGKYYYGKGKKLF</sequence>
<keyword evidence="1" id="KW-0732">Signal</keyword>
<evidence type="ECO:0000256" key="1">
    <source>
        <dbReference type="SAM" id="SignalP"/>
    </source>
</evidence>
<dbReference type="EMBL" id="VFPO01000001">
    <property type="protein sequence ID" value="TQM71131.1"/>
    <property type="molecule type" value="Genomic_DNA"/>
</dbReference>
<dbReference type="Proteomes" id="UP000316706">
    <property type="component" value="Unassembled WGS sequence"/>
</dbReference>
<accession>A0A543IKM9</accession>
<dbReference type="OrthoDB" id="3480396at2"/>
<comment type="caution">
    <text evidence="2">The sequence shown here is derived from an EMBL/GenBank/DDBJ whole genome shotgun (WGS) entry which is preliminary data.</text>
</comment>
<evidence type="ECO:0000313" key="3">
    <source>
        <dbReference type="Proteomes" id="UP000316706"/>
    </source>
</evidence>
<gene>
    <name evidence="2" type="ORF">FHX41_4882</name>
</gene>
<dbReference type="AlphaFoldDB" id="A0A543IKM9"/>
<evidence type="ECO:0000313" key="2">
    <source>
        <dbReference type="EMBL" id="TQM71131.1"/>
    </source>
</evidence>
<feature type="chain" id="PRO_5039246659" evidence="1">
    <location>
        <begin position="17"/>
        <end position="142"/>
    </location>
</feature>
<name>A0A543IKM9_9ACTN</name>
<organism evidence="2 3">
    <name type="scientific">Actinomadura hallensis</name>
    <dbReference type="NCBI Taxonomy" id="337895"/>
    <lineage>
        <taxon>Bacteria</taxon>
        <taxon>Bacillati</taxon>
        <taxon>Actinomycetota</taxon>
        <taxon>Actinomycetes</taxon>
        <taxon>Streptosporangiales</taxon>
        <taxon>Thermomonosporaceae</taxon>
        <taxon>Actinomadura</taxon>
    </lineage>
</organism>
<protein>
    <submittedName>
        <fullName evidence="2">Uncharacterized protein</fullName>
    </submittedName>
</protein>